<feature type="domain" description="DinB-like" evidence="1">
    <location>
        <begin position="14"/>
        <end position="164"/>
    </location>
</feature>
<dbReference type="Pfam" id="PF12867">
    <property type="entry name" value="DinB_2"/>
    <property type="match status" value="1"/>
</dbReference>
<proteinExistence type="predicted"/>
<protein>
    <recommendedName>
        <fullName evidence="1">DinB-like domain-containing protein</fullName>
    </recommendedName>
</protein>
<organism evidence="2 3">
    <name type="scientific">Parapedobacter pyrenivorans</name>
    <dbReference type="NCBI Taxonomy" id="1305674"/>
    <lineage>
        <taxon>Bacteria</taxon>
        <taxon>Pseudomonadati</taxon>
        <taxon>Bacteroidota</taxon>
        <taxon>Sphingobacteriia</taxon>
        <taxon>Sphingobacteriales</taxon>
        <taxon>Sphingobacteriaceae</taxon>
        <taxon>Parapedobacter</taxon>
    </lineage>
</organism>
<reference evidence="2" key="2">
    <citation type="submission" date="2020-09" db="EMBL/GenBank/DDBJ databases">
        <authorList>
            <person name="Sun Q."/>
            <person name="Zhou Y."/>
        </authorList>
    </citation>
    <scope>NUCLEOTIDE SEQUENCE</scope>
    <source>
        <strain evidence="2">CGMCC 1.12195</strain>
    </source>
</reference>
<dbReference type="InterPro" id="IPR024775">
    <property type="entry name" value="DinB-like"/>
</dbReference>
<accession>A0A917I0A8</accession>
<dbReference type="SUPFAM" id="SSF109854">
    <property type="entry name" value="DinB/YfiT-like putative metalloenzymes"/>
    <property type="match status" value="1"/>
</dbReference>
<evidence type="ECO:0000259" key="1">
    <source>
        <dbReference type="Pfam" id="PF12867"/>
    </source>
</evidence>
<evidence type="ECO:0000313" key="2">
    <source>
        <dbReference type="EMBL" id="GGH00528.1"/>
    </source>
</evidence>
<dbReference type="EMBL" id="BMER01000005">
    <property type="protein sequence ID" value="GGH00528.1"/>
    <property type="molecule type" value="Genomic_DNA"/>
</dbReference>
<dbReference type="AlphaFoldDB" id="A0A917I0A8"/>
<dbReference type="Gene3D" id="1.20.120.450">
    <property type="entry name" value="dinb family like domain"/>
    <property type="match status" value="1"/>
</dbReference>
<comment type="caution">
    <text evidence="2">The sequence shown here is derived from an EMBL/GenBank/DDBJ whole genome shotgun (WGS) entry which is preliminary data.</text>
</comment>
<sequence>MMSTTKKDNLSIELQAVFAGLLSRLETQDEPALNRVPFSGSWTAAQAGDHLLRSYDVVGCLTGQTAHTQRDPEALIAPLSEAFLNFDIKMESPDFILPSTGTISKEELLAGLRARMASIIEFADSDADMTLTCLDFEVPTLGTLTRIEWLNFVRVHTMRHNHQLDGILTPSPYPVAAAPPKPPR</sequence>
<dbReference type="InterPro" id="IPR034660">
    <property type="entry name" value="DinB/YfiT-like"/>
</dbReference>
<evidence type="ECO:0000313" key="3">
    <source>
        <dbReference type="Proteomes" id="UP000660862"/>
    </source>
</evidence>
<dbReference type="RefSeq" id="WP_188507933.1">
    <property type="nucleotide sequence ID" value="NZ_BMER01000005.1"/>
</dbReference>
<name>A0A917I0A8_9SPHI</name>
<gene>
    <name evidence="2" type="ORF">GCM10007415_40620</name>
</gene>
<keyword evidence="3" id="KW-1185">Reference proteome</keyword>
<dbReference type="Proteomes" id="UP000660862">
    <property type="component" value="Unassembled WGS sequence"/>
</dbReference>
<reference evidence="2" key="1">
    <citation type="journal article" date="2014" name="Int. J. Syst. Evol. Microbiol.">
        <title>Complete genome sequence of Corynebacterium casei LMG S-19264T (=DSM 44701T), isolated from a smear-ripened cheese.</title>
        <authorList>
            <consortium name="US DOE Joint Genome Institute (JGI-PGF)"/>
            <person name="Walter F."/>
            <person name="Albersmeier A."/>
            <person name="Kalinowski J."/>
            <person name="Ruckert C."/>
        </authorList>
    </citation>
    <scope>NUCLEOTIDE SEQUENCE</scope>
    <source>
        <strain evidence="2">CGMCC 1.12195</strain>
    </source>
</reference>